<protein>
    <submittedName>
        <fullName evidence="2">Uncharacterized protein</fullName>
    </submittedName>
</protein>
<dbReference type="Proteomes" id="UP000217005">
    <property type="component" value="Unassembled WGS sequence"/>
</dbReference>
<proteinExistence type="predicted"/>
<dbReference type="OrthoDB" id="8686589at2"/>
<accession>A0A261SGI8</accession>
<organism evidence="2 3">
    <name type="scientific">Bordetella genomosp. 1</name>
    <dbReference type="NCBI Taxonomy" id="1395607"/>
    <lineage>
        <taxon>Bacteria</taxon>
        <taxon>Pseudomonadati</taxon>
        <taxon>Pseudomonadota</taxon>
        <taxon>Betaproteobacteria</taxon>
        <taxon>Burkholderiales</taxon>
        <taxon>Alcaligenaceae</taxon>
        <taxon>Bordetella</taxon>
    </lineage>
</organism>
<sequence>MPDDTRRPDRLPGQPDTNAGALRPGKMPADASGPDIDHPPQAQSRRGTGFDHAEAIEEREARDGTLPGGPDTQRAAERRPAATPDRDD</sequence>
<name>A0A261SGI8_9BORD</name>
<dbReference type="EMBL" id="NEVL01000003">
    <property type="protein sequence ID" value="OZI35463.1"/>
    <property type="molecule type" value="Genomic_DNA"/>
</dbReference>
<reference evidence="2 3" key="1">
    <citation type="submission" date="2017-05" db="EMBL/GenBank/DDBJ databases">
        <title>Complete and WGS of Bordetella genogroups.</title>
        <authorList>
            <person name="Spilker T."/>
            <person name="LiPuma J."/>
        </authorList>
    </citation>
    <scope>NUCLEOTIDE SEQUENCE [LARGE SCALE GENOMIC DNA]</scope>
    <source>
        <strain evidence="2 3">AU17610</strain>
    </source>
</reference>
<evidence type="ECO:0000256" key="1">
    <source>
        <dbReference type="SAM" id="MobiDB-lite"/>
    </source>
</evidence>
<feature type="region of interest" description="Disordered" evidence="1">
    <location>
        <begin position="1"/>
        <end position="88"/>
    </location>
</feature>
<gene>
    <name evidence="2" type="ORF">CEG14_10260</name>
</gene>
<feature type="compositionally biased region" description="Basic and acidic residues" evidence="1">
    <location>
        <begin position="1"/>
        <end position="10"/>
    </location>
</feature>
<dbReference type="RefSeq" id="WP_094826272.1">
    <property type="nucleotide sequence ID" value="NZ_NEVL01000003.1"/>
</dbReference>
<comment type="caution">
    <text evidence="2">The sequence shown here is derived from an EMBL/GenBank/DDBJ whole genome shotgun (WGS) entry which is preliminary data.</text>
</comment>
<evidence type="ECO:0000313" key="3">
    <source>
        <dbReference type="Proteomes" id="UP000217005"/>
    </source>
</evidence>
<evidence type="ECO:0000313" key="2">
    <source>
        <dbReference type="EMBL" id="OZI35463.1"/>
    </source>
</evidence>
<feature type="compositionally biased region" description="Basic and acidic residues" evidence="1">
    <location>
        <begin position="48"/>
        <end position="63"/>
    </location>
</feature>
<dbReference type="AlphaFoldDB" id="A0A261SGI8"/>